<name>A0ABN2DFB2_9ACTN</name>
<evidence type="ECO:0000313" key="1">
    <source>
        <dbReference type="EMBL" id="GAA1576289.1"/>
    </source>
</evidence>
<gene>
    <name evidence="1" type="ORF">GCM10009742_19830</name>
</gene>
<comment type="caution">
    <text evidence="1">The sequence shown here is derived from an EMBL/GenBank/DDBJ whole genome shotgun (WGS) entry which is preliminary data.</text>
</comment>
<proteinExistence type="predicted"/>
<dbReference type="EMBL" id="BAAAND010000003">
    <property type="protein sequence ID" value="GAA1576289.1"/>
    <property type="molecule type" value="Genomic_DNA"/>
</dbReference>
<evidence type="ECO:0000313" key="2">
    <source>
        <dbReference type="Proteomes" id="UP001500190"/>
    </source>
</evidence>
<dbReference type="Proteomes" id="UP001500190">
    <property type="component" value="Unassembled WGS sequence"/>
</dbReference>
<keyword evidence="2" id="KW-1185">Reference proteome</keyword>
<accession>A0ABN2DFB2</accession>
<reference evidence="1 2" key="1">
    <citation type="journal article" date="2019" name="Int. J. Syst. Evol. Microbiol.">
        <title>The Global Catalogue of Microorganisms (GCM) 10K type strain sequencing project: providing services to taxonomists for standard genome sequencing and annotation.</title>
        <authorList>
            <consortium name="The Broad Institute Genomics Platform"/>
            <consortium name="The Broad Institute Genome Sequencing Center for Infectious Disease"/>
            <person name="Wu L."/>
            <person name="Ma J."/>
        </authorList>
    </citation>
    <scope>NUCLEOTIDE SEQUENCE [LARGE SCALE GENOMIC DNA]</scope>
    <source>
        <strain evidence="1 2">JCM 14304</strain>
    </source>
</reference>
<protein>
    <submittedName>
        <fullName evidence="1">Uncharacterized protein</fullName>
    </submittedName>
</protein>
<organism evidence="1 2">
    <name type="scientific">Kribbella karoonensis</name>
    <dbReference type="NCBI Taxonomy" id="324851"/>
    <lineage>
        <taxon>Bacteria</taxon>
        <taxon>Bacillati</taxon>
        <taxon>Actinomycetota</taxon>
        <taxon>Actinomycetes</taxon>
        <taxon>Propionibacteriales</taxon>
        <taxon>Kribbellaceae</taxon>
        <taxon>Kribbella</taxon>
    </lineage>
</organism>
<sequence length="42" mass="4654">MDRAQAGRAQVAWVRRVLVDRVLVVPVRGLRWLTGLGLAARA</sequence>